<dbReference type="InterPro" id="IPR007016">
    <property type="entry name" value="O-antigen_ligase-rel_domated"/>
</dbReference>
<evidence type="ECO:0000256" key="3">
    <source>
        <dbReference type="ARBA" id="ARBA00022989"/>
    </source>
</evidence>
<dbReference type="InterPro" id="IPR051533">
    <property type="entry name" value="WaaL-like"/>
</dbReference>
<dbReference type="STRING" id="588581.Cpap_0331"/>
<feature type="transmembrane region" description="Helical" evidence="5">
    <location>
        <begin position="48"/>
        <end position="66"/>
    </location>
</feature>
<feature type="transmembrane region" description="Helical" evidence="5">
    <location>
        <begin position="200"/>
        <end position="220"/>
    </location>
</feature>
<evidence type="ECO:0000256" key="1">
    <source>
        <dbReference type="ARBA" id="ARBA00004141"/>
    </source>
</evidence>
<dbReference type="AlphaFoldDB" id="F1TGR1"/>
<feature type="transmembrane region" description="Helical" evidence="5">
    <location>
        <begin position="101"/>
        <end position="122"/>
    </location>
</feature>
<reference evidence="7" key="2">
    <citation type="submission" date="2011-01" db="EMBL/GenBank/DDBJ databases">
        <title>The Non-contiguous Finished genome of Clostridium papyrosolvens.</title>
        <authorList>
            <person name="Lucas S."/>
            <person name="Copeland A."/>
            <person name="Lapidus A."/>
            <person name="Cheng J.-F."/>
            <person name="Goodwin L."/>
            <person name="Pitluck S."/>
            <person name="Misra M."/>
            <person name="Chertkov O."/>
            <person name="Detter J.C."/>
            <person name="Han C."/>
            <person name="Tapia R."/>
            <person name="Land M."/>
            <person name="Hauser L."/>
            <person name="Kyrpides N."/>
            <person name="Ivanova N."/>
            <person name="Pagani I."/>
            <person name="Mouttaki H."/>
            <person name="He Z."/>
            <person name="Zhou J."/>
            <person name="Hemme C.L."/>
            <person name="Woyke T."/>
        </authorList>
    </citation>
    <scope>NUCLEOTIDE SEQUENCE [LARGE SCALE GENOMIC DNA]</scope>
    <source>
        <strain evidence="7">DSM 2782</strain>
    </source>
</reference>
<dbReference type="Pfam" id="PF04932">
    <property type="entry name" value="Wzy_C"/>
    <property type="match status" value="1"/>
</dbReference>
<dbReference type="OrthoDB" id="9806320at2"/>
<evidence type="ECO:0000256" key="5">
    <source>
        <dbReference type="SAM" id="Phobius"/>
    </source>
</evidence>
<accession>F1TGR1</accession>
<dbReference type="eggNOG" id="COG3307">
    <property type="taxonomic scope" value="Bacteria"/>
</dbReference>
<name>F1TGR1_9FIRM</name>
<feature type="transmembrane region" description="Helical" evidence="5">
    <location>
        <begin position="423"/>
        <end position="444"/>
    </location>
</feature>
<evidence type="ECO:0000256" key="2">
    <source>
        <dbReference type="ARBA" id="ARBA00022692"/>
    </source>
</evidence>
<keyword evidence="8" id="KW-1185">Reference proteome</keyword>
<feature type="transmembrane region" description="Helical" evidence="5">
    <location>
        <begin position="6"/>
        <end position="36"/>
    </location>
</feature>
<evidence type="ECO:0000256" key="4">
    <source>
        <dbReference type="ARBA" id="ARBA00023136"/>
    </source>
</evidence>
<keyword evidence="3 5" id="KW-1133">Transmembrane helix</keyword>
<dbReference type="Proteomes" id="UP000003860">
    <property type="component" value="Unassembled WGS sequence"/>
</dbReference>
<gene>
    <name evidence="7" type="ORF">Cpap_0331</name>
</gene>
<feature type="transmembrane region" description="Helical" evidence="5">
    <location>
        <begin position="366"/>
        <end position="386"/>
    </location>
</feature>
<dbReference type="PANTHER" id="PTHR37422:SF13">
    <property type="entry name" value="LIPOPOLYSACCHARIDE BIOSYNTHESIS PROTEIN PA4999-RELATED"/>
    <property type="match status" value="1"/>
</dbReference>
<sequence length="458" mass="51141">MNKKTAVILLILGFLAGVCGAFAHTFLLVAFIAGVIFTAAMMLDYSKFLYVMGFYVLIDYVLRYVISSALLASYWDELLFIFALCLWLYKWVVYRKQDGYVATPLDIPLVFFVVISICLVLVNSPIMKIGVDGFRQVVQQMLWYFVIAQLVTSSKNIRWFLYIMVFIGGLLGLHGIYQYVTHAEMPSYWVDRLESGITTRVFSIIGSPNILGSLMVLLIPVSISFVFSERKIFKKIIFTGITLAMSATLIFTSSRSAWIGFVVAMGVYFWLKDKRLILLLVLLVAAAYFAVPTIAHRVNYLLSPQYMVSSAAGGRIARWSIGIAALKQHPWFGLGLGQFGGAVAQNYKIPGAFYVDSYFLKIAVEMGLVGFTSFCILIYNALAWGIRAVKRTADRQSLSMAQGVFAGMAGVVVPNFVENVFEVPMMTAYFWMFAAVLIALGFTIPNQGMKRLNVGSIR</sequence>
<dbReference type="RefSeq" id="WP_004621420.1">
    <property type="nucleotide sequence ID" value="NZ_ACXX02000014.1"/>
</dbReference>
<organism evidence="7 8">
    <name type="scientific">Ruminiclostridium papyrosolvens DSM 2782</name>
    <dbReference type="NCBI Taxonomy" id="588581"/>
    <lineage>
        <taxon>Bacteria</taxon>
        <taxon>Bacillati</taxon>
        <taxon>Bacillota</taxon>
        <taxon>Clostridia</taxon>
        <taxon>Eubacteriales</taxon>
        <taxon>Oscillospiraceae</taxon>
        <taxon>Ruminiclostridium</taxon>
    </lineage>
</organism>
<evidence type="ECO:0000259" key="6">
    <source>
        <dbReference type="Pfam" id="PF04932"/>
    </source>
</evidence>
<evidence type="ECO:0000313" key="7">
    <source>
        <dbReference type="EMBL" id="EGD46392.1"/>
    </source>
</evidence>
<proteinExistence type="predicted"/>
<feature type="transmembrane region" description="Helical" evidence="5">
    <location>
        <begin position="159"/>
        <end position="180"/>
    </location>
</feature>
<dbReference type="EMBL" id="ACXX02000014">
    <property type="protein sequence ID" value="EGD46392.1"/>
    <property type="molecule type" value="Genomic_DNA"/>
</dbReference>
<dbReference type="GO" id="GO:0016020">
    <property type="term" value="C:membrane"/>
    <property type="evidence" value="ECO:0007669"/>
    <property type="project" value="UniProtKB-SubCell"/>
</dbReference>
<reference evidence="7" key="1">
    <citation type="submission" date="2009-07" db="EMBL/GenBank/DDBJ databases">
        <authorList>
            <consortium name="US DOE Joint Genome Institute (JGI-PGF)"/>
            <person name="Lucas S."/>
            <person name="Copeland A."/>
            <person name="Lapidus A."/>
            <person name="Glavina del Rio T."/>
            <person name="Tice H."/>
            <person name="Bruce D."/>
            <person name="Goodwin L."/>
            <person name="Pitluck S."/>
            <person name="Larimer F."/>
            <person name="Land M.L."/>
            <person name="Mouttaki H."/>
            <person name="He Z."/>
            <person name="Zhou J."/>
            <person name="Hemme C.L."/>
        </authorList>
    </citation>
    <scope>NUCLEOTIDE SEQUENCE [LARGE SCALE GENOMIC DNA]</scope>
    <source>
        <strain evidence="7">DSM 2782</strain>
    </source>
</reference>
<protein>
    <submittedName>
        <fullName evidence="7">O-antigen polymerase</fullName>
    </submittedName>
</protein>
<evidence type="ECO:0000313" key="8">
    <source>
        <dbReference type="Proteomes" id="UP000003860"/>
    </source>
</evidence>
<keyword evidence="4 5" id="KW-0472">Membrane</keyword>
<feature type="transmembrane region" description="Helical" evidence="5">
    <location>
        <begin position="256"/>
        <end position="271"/>
    </location>
</feature>
<feature type="domain" description="O-antigen ligase-related" evidence="6">
    <location>
        <begin position="242"/>
        <end position="374"/>
    </location>
</feature>
<feature type="transmembrane region" description="Helical" evidence="5">
    <location>
        <begin position="276"/>
        <end position="295"/>
    </location>
</feature>
<feature type="transmembrane region" description="Helical" evidence="5">
    <location>
        <begin position="232"/>
        <end position="250"/>
    </location>
</feature>
<comment type="subcellular location">
    <subcellularLocation>
        <location evidence="1">Membrane</location>
        <topology evidence="1">Multi-pass membrane protein</topology>
    </subcellularLocation>
</comment>
<feature type="transmembrane region" description="Helical" evidence="5">
    <location>
        <begin position="72"/>
        <end position="89"/>
    </location>
</feature>
<keyword evidence="2 5" id="KW-0812">Transmembrane</keyword>
<comment type="caution">
    <text evidence="7">The sequence shown here is derived from an EMBL/GenBank/DDBJ whole genome shotgun (WGS) entry which is preliminary data.</text>
</comment>
<dbReference type="PANTHER" id="PTHR37422">
    <property type="entry name" value="TEICHURONIC ACID BIOSYNTHESIS PROTEIN TUAE"/>
    <property type="match status" value="1"/>
</dbReference>
<feature type="transmembrane region" description="Helical" evidence="5">
    <location>
        <begin position="398"/>
        <end position="417"/>
    </location>
</feature>